<comment type="caution">
    <text evidence="1">The sequence shown here is derived from an EMBL/GenBank/DDBJ whole genome shotgun (WGS) entry which is preliminary data.</text>
</comment>
<protein>
    <submittedName>
        <fullName evidence="1">Uncharacterized protein</fullName>
    </submittedName>
</protein>
<gene>
    <name evidence="1" type="ORF">JG687_00016759</name>
</gene>
<dbReference type="EMBL" id="JAENGZ010001761">
    <property type="protein sequence ID" value="KAG6946345.1"/>
    <property type="molecule type" value="Genomic_DNA"/>
</dbReference>
<accession>A0A8T1TR67</accession>
<name>A0A8T1TR67_9STRA</name>
<evidence type="ECO:0000313" key="2">
    <source>
        <dbReference type="Proteomes" id="UP000688947"/>
    </source>
</evidence>
<reference evidence="1" key="1">
    <citation type="submission" date="2021-01" db="EMBL/GenBank/DDBJ databases">
        <title>Phytophthora aleatoria, a newly-described species from Pinus radiata is distinct from Phytophthora cactorum isolates based on comparative genomics.</title>
        <authorList>
            <person name="Mcdougal R."/>
            <person name="Panda P."/>
            <person name="Williams N."/>
            <person name="Studholme D.J."/>
        </authorList>
    </citation>
    <scope>NUCLEOTIDE SEQUENCE</scope>
    <source>
        <strain evidence="1">NZFS 3830</strain>
    </source>
</reference>
<dbReference type="Proteomes" id="UP000688947">
    <property type="component" value="Unassembled WGS sequence"/>
</dbReference>
<dbReference type="AlphaFoldDB" id="A0A8T1TR67"/>
<sequence length="126" mass="13967">MRPSLRRSGWLAKFVNNVVGLCVTKDHAALPRQTAAARPDNSHPARICSHAPVSTERAGLDFASQLFPYGLSSTLWWRSHAWDSHPHDRPAVRKHCALLTGYLGQLRADIIPSTSSIEYNVHEAST</sequence>
<proteinExistence type="predicted"/>
<organism evidence="1 2">
    <name type="scientific">Phytophthora cactorum</name>
    <dbReference type="NCBI Taxonomy" id="29920"/>
    <lineage>
        <taxon>Eukaryota</taxon>
        <taxon>Sar</taxon>
        <taxon>Stramenopiles</taxon>
        <taxon>Oomycota</taxon>
        <taxon>Peronosporomycetes</taxon>
        <taxon>Peronosporales</taxon>
        <taxon>Peronosporaceae</taxon>
        <taxon>Phytophthora</taxon>
    </lineage>
</organism>
<evidence type="ECO:0000313" key="1">
    <source>
        <dbReference type="EMBL" id="KAG6946345.1"/>
    </source>
</evidence>